<evidence type="ECO:0000256" key="10">
    <source>
        <dbReference type="SAM" id="Phobius"/>
    </source>
</evidence>
<feature type="transmembrane region" description="Helical" evidence="10">
    <location>
        <begin position="98"/>
        <end position="119"/>
    </location>
</feature>
<keyword evidence="3 10" id="KW-1133">Transmembrane helix</keyword>
<keyword evidence="13" id="KW-1185">Reference proteome</keyword>
<evidence type="ECO:0000256" key="6">
    <source>
        <dbReference type="ARBA" id="ARBA00023170"/>
    </source>
</evidence>
<feature type="transmembrane region" description="Helical" evidence="10">
    <location>
        <begin position="220"/>
        <end position="242"/>
    </location>
</feature>
<evidence type="ECO:0000256" key="8">
    <source>
        <dbReference type="ARBA" id="ARBA00023224"/>
    </source>
</evidence>
<protein>
    <recommendedName>
        <fullName evidence="11">G-protein coupled receptors family 3 profile domain-containing protein</fullName>
    </recommendedName>
</protein>
<feature type="transmembrane region" description="Helical" evidence="10">
    <location>
        <begin position="55"/>
        <end position="78"/>
    </location>
</feature>
<feature type="transmembrane region" description="Helical" evidence="10">
    <location>
        <begin position="192"/>
        <end position="214"/>
    </location>
</feature>
<dbReference type="EMBL" id="OU893345">
    <property type="protein sequence ID" value="CAG9785804.1"/>
    <property type="molecule type" value="Genomic_DNA"/>
</dbReference>
<gene>
    <name evidence="12" type="ORF">DIATSA_LOCUS3812</name>
</gene>
<evidence type="ECO:0000256" key="9">
    <source>
        <dbReference type="SAM" id="MobiDB-lite"/>
    </source>
</evidence>
<evidence type="ECO:0000259" key="11">
    <source>
        <dbReference type="PROSITE" id="PS50259"/>
    </source>
</evidence>
<dbReference type="OrthoDB" id="411630at2759"/>
<evidence type="ECO:0000256" key="1">
    <source>
        <dbReference type="ARBA" id="ARBA00004141"/>
    </source>
</evidence>
<evidence type="ECO:0000313" key="12">
    <source>
        <dbReference type="EMBL" id="CAG9785804.1"/>
    </source>
</evidence>
<dbReference type="PANTHER" id="PTHR10519">
    <property type="entry name" value="GABA-B RECEPTOR"/>
    <property type="match status" value="1"/>
</dbReference>
<feature type="compositionally biased region" description="Basic and acidic residues" evidence="9">
    <location>
        <begin position="606"/>
        <end position="623"/>
    </location>
</feature>
<name>A0A9N9WAU2_9NEOP</name>
<keyword evidence="5 10" id="KW-0472">Membrane</keyword>
<dbReference type="PANTHER" id="PTHR10519:SF46">
    <property type="entry name" value="METABOTROPIC GABA-B RECEPTOR SUBTYPE 3, ISOFORM A"/>
    <property type="match status" value="1"/>
</dbReference>
<evidence type="ECO:0000313" key="13">
    <source>
        <dbReference type="Proteomes" id="UP001153714"/>
    </source>
</evidence>
<keyword evidence="8" id="KW-0807">Transducer</keyword>
<organism evidence="12 13">
    <name type="scientific">Diatraea saccharalis</name>
    <name type="common">sugarcane borer</name>
    <dbReference type="NCBI Taxonomy" id="40085"/>
    <lineage>
        <taxon>Eukaryota</taxon>
        <taxon>Metazoa</taxon>
        <taxon>Ecdysozoa</taxon>
        <taxon>Arthropoda</taxon>
        <taxon>Hexapoda</taxon>
        <taxon>Insecta</taxon>
        <taxon>Pterygota</taxon>
        <taxon>Neoptera</taxon>
        <taxon>Endopterygota</taxon>
        <taxon>Lepidoptera</taxon>
        <taxon>Glossata</taxon>
        <taxon>Ditrysia</taxon>
        <taxon>Pyraloidea</taxon>
        <taxon>Crambidae</taxon>
        <taxon>Crambinae</taxon>
        <taxon>Diatraea</taxon>
    </lineage>
</organism>
<evidence type="ECO:0000256" key="4">
    <source>
        <dbReference type="ARBA" id="ARBA00023040"/>
    </source>
</evidence>
<feature type="transmembrane region" description="Helical" evidence="10">
    <location>
        <begin position="161"/>
        <end position="180"/>
    </location>
</feature>
<sequence length="630" mass="69755">MVLSSGGRTRTVALYLGGRALSCAECSRAQWGGGVPAARRVLVLRVDSVWAPARLAVATLAAAGVALALAFLAFNLHYSKRSNRSGVCKTKLLQDTPLISLVCALLVIDGMIVTLWATLDPMERHLKNLTIEISPNDRSVVYQPQIEICKSQNTTGWLCALYAYKGLLLLVGVYMAWETRHVKISALNDSKYIGISVYSVVITSTSVVVIGTIISERATLAYITITSLILITTTSTLCLLFLPKIVAIRTKSEDDPVIQSLGLRLECKTRRFVTDETQELHFRIEIQNKVYKREVAALDKEICRLEKLLAEPLEPANNYNTSVALHKRMELNTVEEEGRCRSESDRRTPSITGGLPLLLLSVLPPVIPRASWPSAEACRGRNSVSFSSQPKLFHRKSTPAIDLYNLCLNKREENTGLLSRLKSFFGSRPSSRKASTMSIADPTGQSIAAALKMHVGMIAGLVPGNRKRSMVLSCNTLNVPNPEMKLRRESYTRSGPIIRITDDEPSCSNYQSERSSSSGINKYVAEPETKVNFVLPATHNRPMSHQNSCERIRGSPRFPHRISPSASSLSTLDTRRKTSADSVFNISDKIFDETRRFSHQHVGQRLTDKSVLENKWKSTEDARPGPSTEN</sequence>
<proteinExistence type="predicted"/>
<evidence type="ECO:0000256" key="7">
    <source>
        <dbReference type="ARBA" id="ARBA00023180"/>
    </source>
</evidence>
<dbReference type="GO" id="GO:0038039">
    <property type="term" value="C:G protein-coupled receptor heterodimeric complex"/>
    <property type="evidence" value="ECO:0007669"/>
    <property type="project" value="TreeGrafter"/>
</dbReference>
<keyword evidence="4" id="KW-0297">G-protein coupled receptor</keyword>
<dbReference type="PROSITE" id="PS50259">
    <property type="entry name" value="G_PROTEIN_RECEP_F3_4"/>
    <property type="match status" value="1"/>
</dbReference>
<comment type="subcellular location">
    <subcellularLocation>
        <location evidence="1">Membrane</location>
        <topology evidence="1">Multi-pass membrane protein</topology>
    </subcellularLocation>
</comment>
<evidence type="ECO:0000256" key="5">
    <source>
        <dbReference type="ARBA" id="ARBA00023136"/>
    </source>
</evidence>
<dbReference type="AlphaFoldDB" id="A0A9N9WAU2"/>
<dbReference type="GO" id="GO:0004965">
    <property type="term" value="F:G protein-coupled GABA receptor activity"/>
    <property type="evidence" value="ECO:0007669"/>
    <property type="project" value="InterPro"/>
</dbReference>
<evidence type="ECO:0000256" key="2">
    <source>
        <dbReference type="ARBA" id="ARBA00022692"/>
    </source>
</evidence>
<dbReference type="GO" id="GO:0007214">
    <property type="term" value="P:gamma-aminobutyric acid signaling pathway"/>
    <property type="evidence" value="ECO:0007669"/>
    <property type="project" value="TreeGrafter"/>
</dbReference>
<evidence type="ECO:0000256" key="3">
    <source>
        <dbReference type="ARBA" id="ARBA00022989"/>
    </source>
</evidence>
<feature type="domain" description="G-protein coupled receptors family 3 profile" evidence="11">
    <location>
        <begin position="101"/>
        <end position="255"/>
    </location>
</feature>
<keyword evidence="2 10" id="KW-0812">Transmembrane</keyword>
<accession>A0A9N9WAU2</accession>
<reference evidence="12" key="1">
    <citation type="submission" date="2021-12" db="EMBL/GenBank/DDBJ databases">
        <authorList>
            <person name="King R."/>
        </authorList>
    </citation>
    <scope>NUCLEOTIDE SEQUENCE</scope>
</reference>
<dbReference type="Proteomes" id="UP001153714">
    <property type="component" value="Chromosome 14"/>
</dbReference>
<keyword evidence="6" id="KW-0675">Receptor</keyword>
<dbReference type="InterPro" id="IPR017978">
    <property type="entry name" value="GPCR_3_C"/>
</dbReference>
<dbReference type="Pfam" id="PF00003">
    <property type="entry name" value="7tm_3"/>
    <property type="match status" value="1"/>
</dbReference>
<keyword evidence="7" id="KW-0325">Glycoprotein</keyword>
<feature type="region of interest" description="Disordered" evidence="9">
    <location>
        <begin position="600"/>
        <end position="630"/>
    </location>
</feature>
<dbReference type="CDD" id="cd15047">
    <property type="entry name" value="7tmC_GABA-B-like"/>
    <property type="match status" value="1"/>
</dbReference>
<reference evidence="12" key="2">
    <citation type="submission" date="2022-10" db="EMBL/GenBank/DDBJ databases">
        <authorList>
            <consortium name="ENA_rothamsted_submissions"/>
            <consortium name="culmorum"/>
            <person name="King R."/>
        </authorList>
    </citation>
    <scope>NUCLEOTIDE SEQUENCE</scope>
</reference>
<dbReference type="InterPro" id="IPR002455">
    <property type="entry name" value="GPCR3_GABA-B"/>
</dbReference>